<dbReference type="OrthoDB" id="20783at2759"/>
<evidence type="ECO:0000256" key="7">
    <source>
        <dbReference type="ARBA" id="ARBA00023098"/>
    </source>
</evidence>
<dbReference type="Pfam" id="PF01504">
    <property type="entry name" value="PIP5K"/>
    <property type="match status" value="2"/>
</dbReference>
<name>A0A158QBP7_HYMDI</name>
<comment type="catalytic activity">
    <reaction evidence="10">
        <text>1,2-dihexadecanoyl-sn-glycero-3-phospho-(1D-myo-inositol-5-phosphate) + GTP = 1,2-dihexadecanoyl-sn-glycero-3-phospho-(1D-myo-inositol-4,5-bisphosphate) + GDP + H(+)</text>
        <dbReference type="Rhea" id="RHEA:55964"/>
        <dbReference type="ChEBI" id="CHEBI:15378"/>
        <dbReference type="ChEBI" id="CHEBI:37565"/>
        <dbReference type="ChEBI" id="CHEBI:58189"/>
        <dbReference type="ChEBI" id="CHEBI:83423"/>
        <dbReference type="ChEBI" id="CHEBI:84968"/>
    </reaction>
    <physiologicalReaction direction="left-to-right" evidence="10">
        <dbReference type="Rhea" id="RHEA:55965"/>
    </physiologicalReaction>
</comment>
<dbReference type="EC" id="2.7.1.149" evidence="11"/>
<reference evidence="15 16" key="2">
    <citation type="submission" date="2018-11" db="EMBL/GenBank/DDBJ databases">
        <authorList>
            <consortium name="Pathogen Informatics"/>
        </authorList>
    </citation>
    <scope>NUCLEOTIDE SEQUENCE [LARGE SCALE GENOMIC DNA]</scope>
</reference>
<evidence type="ECO:0000256" key="1">
    <source>
        <dbReference type="ARBA" id="ARBA00004496"/>
    </source>
</evidence>
<dbReference type="InterPro" id="IPR023610">
    <property type="entry name" value="PInositol-4/5-P-5/4-kinase"/>
</dbReference>
<evidence type="ECO:0000256" key="9">
    <source>
        <dbReference type="ARBA" id="ARBA00036698"/>
    </source>
</evidence>
<keyword evidence="6 12" id="KW-0067">ATP-binding</keyword>
<dbReference type="GO" id="GO:0005886">
    <property type="term" value="C:plasma membrane"/>
    <property type="evidence" value="ECO:0007669"/>
    <property type="project" value="TreeGrafter"/>
</dbReference>
<comment type="subcellular location">
    <subcellularLocation>
        <location evidence="1">Cytoplasm</location>
    </subcellularLocation>
</comment>
<dbReference type="Proteomes" id="UP000274504">
    <property type="component" value="Unassembled WGS sequence"/>
</dbReference>
<dbReference type="EMBL" id="UYSG01000036">
    <property type="protein sequence ID" value="VDL14600.1"/>
    <property type="molecule type" value="Genomic_DNA"/>
</dbReference>
<evidence type="ECO:0000256" key="4">
    <source>
        <dbReference type="ARBA" id="ARBA00022741"/>
    </source>
</evidence>
<evidence type="ECO:0000313" key="17">
    <source>
        <dbReference type="WBParaSite" id="HDID_0000029101-mRNA-1"/>
    </source>
</evidence>
<dbReference type="GO" id="GO:0005524">
    <property type="term" value="F:ATP binding"/>
    <property type="evidence" value="ECO:0007669"/>
    <property type="project" value="UniProtKB-UniRule"/>
</dbReference>
<evidence type="ECO:0000313" key="15">
    <source>
        <dbReference type="EMBL" id="VDL14600.1"/>
    </source>
</evidence>
<keyword evidence="7" id="KW-0443">Lipid metabolism</keyword>
<dbReference type="PROSITE" id="PS51455">
    <property type="entry name" value="PIPK"/>
    <property type="match status" value="1"/>
</dbReference>
<comment type="catalytic activity">
    <reaction evidence="9">
        <text>a 1,2-diacyl-sn-glycero-3-phospho-(1D-myo-inositol-5-phosphate) + ATP = a 1,2-diacyl-sn-glycero-3-phospho-(1D-myo-inositol-4,5-bisphosphate) + ADP + H(+)</text>
        <dbReference type="Rhea" id="RHEA:12280"/>
        <dbReference type="ChEBI" id="CHEBI:15378"/>
        <dbReference type="ChEBI" id="CHEBI:30616"/>
        <dbReference type="ChEBI" id="CHEBI:57795"/>
        <dbReference type="ChEBI" id="CHEBI:58456"/>
        <dbReference type="ChEBI" id="CHEBI:456216"/>
        <dbReference type="EC" id="2.7.1.149"/>
    </reaction>
    <physiologicalReaction direction="left-to-right" evidence="9">
        <dbReference type="Rhea" id="RHEA:12281"/>
    </physiologicalReaction>
</comment>
<keyword evidence="2" id="KW-0963">Cytoplasm</keyword>
<dbReference type="Gene3D" id="3.30.800.10">
    <property type="entry name" value="Phosphatidylinositol Phosphate Kinase II Beta"/>
    <property type="match status" value="1"/>
</dbReference>
<feature type="domain" description="PIPK" evidence="14">
    <location>
        <begin position="22"/>
        <end position="542"/>
    </location>
</feature>
<evidence type="ECO:0000259" key="14">
    <source>
        <dbReference type="PROSITE" id="PS51455"/>
    </source>
</evidence>
<dbReference type="GO" id="GO:0016308">
    <property type="term" value="F:1-phosphatidylinositol-4-phosphate 5-kinase activity"/>
    <property type="evidence" value="ECO:0007669"/>
    <property type="project" value="TreeGrafter"/>
</dbReference>
<evidence type="ECO:0000256" key="12">
    <source>
        <dbReference type="PROSITE-ProRule" id="PRU00781"/>
    </source>
</evidence>
<dbReference type="WBParaSite" id="HDID_0000029101-mRNA-1">
    <property type="protein sequence ID" value="HDID_0000029101-mRNA-1"/>
    <property type="gene ID" value="HDID_0000029101"/>
</dbReference>
<dbReference type="CDD" id="cd17305">
    <property type="entry name" value="PIPKc_PIP5KII"/>
    <property type="match status" value="1"/>
</dbReference>
<evidence type="ECO:0000256" key="11">
    <source>
        <dbReference type="ARBA" id="ARBA00039039"/>
    </source>
</evidence>
<dbReference type="PANTHER" id="PTHR23086:SF8">
    <property type="entry name" value="PHOSPHATIDYLINOSITOL 5-PHOSPHATE 4-KINASE, ISOFORM A"/>
    <property type="match status" value="1"/>
</dbReference>
<evidence type="ECO:0000256" key="10">
    <source>
        <dbReference type="ARBA" id="ARBA00036950"/>
    </source>
</evidence>
<feature type="region of interest" description="Disordered" evidence="13">
    <location>
        <begin position="387"/>
        <end position="408"/>
    </location>
</feature>
<dbReference type="Gene3D" id="3.30.810.10">
    <property type="entry name" value="2-Layer Sandwich"/>
    <property type="match status" value="2"/>
</dbReference>
<feature type="region of interest" description="Disordered" evidence="13">
    <location>
        <begin position="281"/>
        <end position="304"/>
    </location>
</feature>
<dbReference type="GO" id="GO:0005737">
    <property type="term" value="C:cytoplasm"/>
    <property type="evidence" value="ECO:0007669"/>
    <property type="project" value="UniProtKB-SubCell"/>
</dbReference>
<dbReference type="SUPFAM" id="SSF56104">
    <property type="entry name" value="SAICAR synthase-like"/>
    <property type="match status" value="1"/>
</dbReference>
<evidence type="ECO:0000256" key="13">
    <source>
        <dbReference type="SAM" id="MobiDB-lite"/>
    </source>
</evidence>
<gene>
    <name evidence="15" type="ORF">HDID_LOCUS292</name>
</gene>
<evidence type="ECO:0000256" key="3">
    <source>
        <dbReference type="ARBA" id="ARBA00022679"/>
    </source>
</evidence>
<evidence type="ECO:0000256" key="8">
    <source>
        <dbReference type="ARBA" id="ARBA00036478"/>
    </source>
</evidence>
<dbReference type="SMART" id="SM00330">
    <property type="entry name" value="PIPKc"/>
    <property type="match status" value="1"/>
</dbReference>
<dbReference type="InterPro" id="IPR002498">
    <property type="entry name" value="PInositol-4-P-4/5-kinase_core"/>
</dbReference>
<dbReference type="GO" id="GO:0016309">
    <property type="term" value="F:1-phosphatidylinositol-5-phosphate 4-kinase activity"/>
    <property type="evidence" value="ECO:0007669"/>
    <property type="project" value="UniProtKB-EC"/>
</dbReference>
<dbReference type="FunFam" id="3.30.800.10:FF:000002">
    <property type="entry name" value="Phosphatidylinositol 5-phosphate 4-kinase type-2 beta"/>
    <property type="match status" value="1"/>
</dbReference>
<dbReference type="InterPro" id="IPR027483">
    <property type="entry name" value="PInositol-4-P-4/5-kinase_C_sf"/>
</dbReference>
<evidence type="ECO:0000313" key="16">
    <source>
        <dbReference type="Proteomes" id="UP000274504"/>
    </source>
</evidence>
<dbReference type="GO" id="GO:0046854">
    <property type="term" value="P:phosphatidylinositol phosphate biosynthetic process"/>
    <property type="evidence" value="ECO:0007669"/>
    <property type="project" value="TreeGrafter"/>
</dbReference>
<organism evidence="17">
    <name type="scientific">Hymenolepis diminuta</name>
    <name type="common">Rat tapeworm</name>
    <dbReference type="NCBI Taxonomy" id="6216"/>
    <lineage>
        <taxon>Eukaryota</taxon>
        <taxon>Metazoa</taxon>
        <taxon>Spiralia</taxon>
        <taxon>Lophotrochozoa</taxon>
        <taxon>Platyhelminthes</taxon>
        <taxon>Cestoda</taxon>
        <taxon>Eucestoda</taxon>
        <taxon>Cyclophyllidea</taxon>
        <taxon>Hymenolepididae</taxon>
        <taxon>Hymenolepis</taxon>
    </lineage>
</organism>
<dbReference type="PANTHER" id="PTHR23086">
    <property type="entry name" value="PHOSPHATIDYLINOSITOL-4-PHOSPHATE 5-KINASE"/>
    <property type="match status" value="1"/>
</dbReference>
<reference evidence="17" key="1">
    <citation type="submission" date="2016-04" db="UniProtKB">
        <authorList>
            <consortium name="WormBaseParasite"/>
        </authorList>
    </citation>
    <scope>IDENTIFICATION</scope>
</reference>
<evidence type="ECO:0000256" key="2">
    <source>
        <dbReference type="ARBA" id="ARBA00022490"/>
    </source>
</evidence>
<dbReference type="AlphaFoldDB" id="A0A158QBP7"/>
<protein>
    <recommendedName>
        <fullName evidence="11">1-phosphatidylinositol-5-phosphate 4-kinase</fullName>
        <ecNumber evidence="11">2.7.1.149</ecNumber>
    </recommendedName>
</protein>
<dbReference type="STRING" id="6216.A0A158QBP7"/>
<keyword evidence="3 12" id="KW-0808">Transferase</keyword>
<sequence>MATQSKQKKLKGGRQKLKLFRANEPLKSVLMWGINHSLTTLQHMKPRAVLLKDDFKAYLKIKVKGHLFNKENMPSRFKFKEYCPLAFQNLRERFSVDTNDYWESFTRYQPLWDTVSGKSGSKLLVTYNRHYVLKTISSEEVEQMHHFIENYHEYVVNVHGQTLLPQYLGMYRITVNDQETYLLAMRNVFSPRVTIHRKYDLKGSVVDREANEKEKSKPLPTLKDNDFMNDICELHLEESAKQRLLENLERDIAFLQENNLMDYSALIGIHDVELAAPYNEQDEASAPGNSGSLPGGHPSSASPTALEIATGVPSSGAHRGSAGEMLASAGDGLGEIFEEKLFGPSSNHNAPPMGPSSAFPVGSHPMSIGGGVGGGVGNESFVDFSPSNSEDLDAMAGGGSAEDGAYTPPDSPTDDVLYRLQPFTGELSPVSEFYAFRGSPSLDRCHVRLLEIHDLQTYSVDPRLTSTNICNIHLAFSCILAIGRPVVYFIAVIDILTRYGMRKRTAQTYKTVKHGGANADQITTVRPEVYGKRLLDFLRNCIQ</sequence>
<keyword evidence="4 12" id="KW-0547">Nucleotide-binding</keyword>
<comment type="catalytic activity">
    <reaction evidence="8">
        <text>1,2-dihexadecanoyl-sn-glycero-3-phospho-(1D-myo-inositol-5-phosphate) + ATP = 1,2-dihexadecanoyl-sn-glycero-3-phospho-(1D-myo-inositol-4,5-bisphosphate) + ADP + H(+)</text>
        <dbReference type="Rhea" id="RHEA:55992"/>
        <dbReference type="ChEBI" id="CHEBI:15378"/>
        <dbReference type="ChEBI" id="CHEBI:30616"/>
        <dbReference type="ChEBI" id="CHEBI:83423"/>
        <dbReference type="ChEBI" id="CHEBI:84968"/>
        <dbReference type="ChEBI" id="CHEBI:456216"/>
    </reaction>
    <physiologicalReaction direction="left-to-right" evidence="8">
        <dbReference type="Rhea" id="RHEA:55993"/>
    </physiologicalReaction>
</comment>
<evidence type="ECO:0000256" key="6">
    <source>
        <dbReference type="ARBA" id="ARBA00022840"/>
    </source>
</evidence>
<accession>A0A158QBP7</accession>
<proteinExistence type="predicted"/>
<dbReference type="InterPro" id="IPR027484">
    <property type="entry name" value="PInositol-4-P-5-kinase_N"/>
</dbReference>
<evidence type="ECO:0000256" key="5">
    <source>
        <dbReference type="ARBA" id="ARBA00022777"/>
    </source>
</evidence>
<keyword evidence="5 12" id="KW-0418">Kinase</keyword>